<evidence type="ECO:0000256" key="1">
    <source>
        <dbReference type="ARBA" id="ARBA00004123"/>
    </source>
</evidence>
<organism evidence="2 3">
    <name type="scientific">Heterorhabditis bacteriophora</name>
    <name type="common">Entomopathogenic nematode worm</name>
    <dbReference type="NCBI Taxonomy" id="37862"/>
    <lineage>
        <taxon>Eukaryota</taxon>
        <taxon>Metazoa</taxon>
        <taxon>Ecdysozoa</taxon>
        <taxon>Nematoda</taxon>
        <taxon>Chromadorea</taxon>
        <taxon>Rhabditida</taxon>
        <taxon>Rhabditina</taxon>
        <taxon>Rhabditomorpha</taxon>
        <taxon>Strongyloidea</taxon>
        <taxon>Heterorhabditidae</taxon>
        <taxon>Heterorhabditis</taxon>
    </lineage>
</organism>
<proteinExistence type="predicted"/>
<dbReference type="SUPFAM" id="SSF46689">
    <property type="entry name" value="Homeodomain-like"/>
    <property type="match status" value="1"/>
</dbReference>
<protein>
    <submittedName>
        <fullName evidence="3">HTH_Tnp_Tc3_1 domain-containing protein</fullName>
    </submittedName>
</protein>
<name>A0A1I7WS62_HETBA</name>
<dbReference type="AlphaFoldDB" id="A0A1I7WS62"/>
<evidence type="ECO:0000313" key="3">
    <source>
        <dbReference type="WBParaSite" id="Hba_07983"/>
    </source>
</evidence>
<accession>A0A1I7WS62</accession>
<dbReference type="WBParaSite" id="Hba_07983">
    <property type="protein sequence ID" value="Hba_07983"/>
    <property type="gene ID" value="Hba_07983"/>
</dbReference>
<dbReference type="Gene3D" id="1.10.10.60">
    <property type="entry name" value="Homeodomain-like"/>
    <property type="match status" value="1"/>
</dbReference>
<keyword evidence="2" id="KW-1185">Reference proteome</keyword>
<dbReference type="InterPro" id="IPR009057">
    <property type="entry name" value="Homeodomain-like_sf"/>
</dbReference>
<comment type="subcellular location">
    <subcellularLocation>
        <location evidence="1">Nucleus</location>
    </subcellularLocation>
</comment>
<dbReference type="GO" id="GO:0005634">
    <property type="term" value="C:nucleus"/>
    <property type="evidence" value="ECO:0007669"/>
    <property type="project" value="UniProtKB-SubCell"/>
</dbReference>
<reference evidence="3" key="1">
    <citation type="submission" date="2016-11" db="UniProtKB">
        <authorList>
            <consortium name="WormBaseParasite"/>
        </authorList>
    </citation>
    <scope>IDENTIFICATION</scope>
</reference>
<sequence>MGRAPKLSLHERYQIKALSTAGHSVKQISDVVKRSRKALMNFLRHEEEYGTKKSSGRSESMAWRMLSKFPNIVRSRMKKCPQLTQGHNGVRFTFQQDNATIHASRSTKTRLEYNDVNIPDWLWHSQNLNSMENP</sequence>
<dbReference type="Proteomes" id="UP000095283">
    <property type="component" value="Unplaced"/>
</dbReference>
<evidence type="ECO:0000313" key="2">
    <source>
        <dbReference type="Proteomes" id="UP000095283"/>
    </source>
</evidence>